<protein>
    <submittedName>
        <fullName evidence="2">Uncharacterized protein</fullName>
    </submittedName>
</protein>
<proteinExistence type="predicted"/>
<name>A0AAN8NWJ1_POLSC</name>
<feature type="region of interest" description="Disordered" evidence="1">
    <location>
        <begin position="1"/>
        <end position="20"/>
    </location>
</feature>
<feature type="region of interest" description="Disordered" evidence="1">
    <location>
        <begin position="55"/>
        <end position="89"/>
    </location>
</feature>
<gene>
    <name evidence="2" type="ORF">RUM43_005330</name>
</gene>
<evidence type="ECO:0000313" key="2">
    <source>
        <dbReference type="EMBL" id="KAK6625039.1"/>
    </source>
</evidence>
<dbReference type="Proteomes" id="UP001372834">
    <property type="component" value="Unassembled WGS sequence"/>
</dbReference>
<dbReference type="EMBL" id="JAWJWE010000037">
    <property type="protein sequence ID" value="KAK6625039.1"/>
    <property type="molecule type" value="Genomic_DNA"/>
</dbReference>
<dbReference type="AlphaFoldDB" id="A0AAN8NWJ1"/>
<comment type="caution">
    <text evidence="2">The sequence shown here is derived from an EMBL/GenBank/DDBJ whole genome shotgun (WGS) entry which is preliminary data.</text>
</comment>
<sequence>MKLQKSSAQKNSMCLRNNASKINKKELIRDKEERQVTADARCRKNDNIAKQWRSGREKIVKENPMLRHQNQMSGINNRKDENNLEIRRKRKIGRKVMSEEIRGDGWK</sequence>
<accession>A0AAN8NWJ1</accession>
<reference evidence="2 3" key="1">
    <citation type="submission" date="2023-10" db="EMBL/GenBank/DDBJ databases">
        <title>Genomes of two closely related lineages of the louse Polyplax serrata with different host specificities.</title>
        <authorList>
            <person name="Martinu J."/>
            <person name="Tarabai H."/>
            <person name="Stefka J."/>
            <person name="Hypsa V."/>
        </authorList>
    </citation>
    <scope>NUCLEOTIDE SEQUENCE [LARGE SCALE GENOMIC DNA]</scope>
    <source>
        <strain evidence="2">HR10_N</strain>
    </source>
</reference>
<feature type="compositionally biased region" description="Basic and acidic residues" evidence="1">
    <location>
        <begin position="55"/>
        <end position="65"/>
    </location>
</feature>
<feature type="compositionally biased region" description="Basic and acidic residues" evidence="1">
    <location>
        <begin position="77"/>
        <end position="86"/>
    </location>
</feature>
<evidence type="ECO:0000256" key="1">
    <source>
        <dbReference type="SAM" id="MobiDB-lite"/>
    </source>
</evidence>
<organism evidence="2 3">
    <name type="scientific">Polyplax serrata</name>
    <name type="common">Common mouse louse</name>
    <dbReference type="NCBI Taxonomy" id="468196"/>
    <lineage>
        <taxon>Eukaryota</taxon>
        <taxon>Metazoa</taxon>
        <taxon>Ecdysozoa</taxon>
        <taxon>Arthropoda</taxon>
        <taxon>Hexapoda</taxon>
        <taxon>Insecta</taxon>
        <taxon>Pterygota</taxon>
        <taxon>Neoptera</taxon>
        <taxon>Paraneoptera</taxon>
        <taxon>Psocodea</taxon>
        <taxon>Troctomorpha</taxon>
        <taxon>Phthiraptera</taxon>
        <taxon>Anoplura</taxon>
        <taxon>Polyplacidae</taxon>
        <taxon>Polyplax</taxon>
    </lineage>
</organism>
<evidence type="ECO:0000313" key="3">
    <source>
        <dbReference type="Proteomes" id="UP001372834"/>
    </source>
</evidence>